<accession>A0A4Y5FFW4</accession>
<keyword evidence="2" id="KW-1185">Reference proteome</keyword>
<evidence type="ECO:0000313" key="2">
    <source>
        <dbReference type="Proteomes" id="UP000306187"/>
    </source>
</evidence>
<sequence length="112" mass="13111">MFKKLHKGYRSSINSRLKTFTNNFNHPIHHKRKPNNEVCAYYFVAYLSNKGKVFITAYSNNNYSINQIRSKCASNKGKLVDVKILLLKDAQNYSRQLQNKLKDIPFKDIKVV</sequence>
<name>A0A4Y5FFW4_9CAUD</name>
<organism evidence="1 2">
    <name type="scientific">Lactobacillus phage SAC12B</name>
    <dbReference type="NCBI Taxonomy" id="2510941"/>
    <lineage>
        <taxon>Viruses</taxon>
        <taxon>Duplodnaviria</taxon>
        <taxon>Heunggongvirae</taxon>
        <taxon>Uroviricota</taxon>
        <taxon>Caudoviricetes</taxon>
        <taxon>Herelleviridae</taxon>
        <taxon>Tybeckvirus</taxon>
        <taxon>Tybeckvirus SAC12B</taxon>
    </lineage>
</organism>
<protein>
    <submittedName>
        <fullName evidence="1">Uncharacterized protein</fullName>
    </submittedName>
</protein>
<proteinExistence type="predicted"/>
<reference evidence="1" key="1">
    <citation type="submission" date="2019-02" db="EMBL/GenBank/DDBJ databases">
        <title>Isolation of virulent Lactobacillus brevis phages.</title>
        <authorList>
            <person name="Feyereisen M."/>
            <person name="Mahony J."/>
            <person name="O'Sullivan T."/>
            <person name="van Sinderen D."/>
        </authorList>
    </citation>
    <scope>NUCLEOTIDE SEQUENCE [LARGE SCALE GENOMIC DNA]</scope>
</reference>
<dbReference type="Proteomes" id="UP000306187">
    <property type="component" value="Segment"/>
</dbReference>
<gene>
    <name evidence="1" type="ORF">SAC12B_0177</name>
</gene>
<evidence type="ECO:0000313" key="1">
    <source>
        <dbReference type="EMBL" id="QBJ03966.1"/>
    </source>
</evidence>
<dbReference type="EMBL" id="MK504446">
    <property type="protein sequence ID" value="QBJ03966.1"/>
    <property type="molecule type" value="Genomic_DNA"/>
</dbReference>